<evidence type="ECO:0000313" key="3">
    <source>
        <dbReference type="Proteomes" id="UP000509568"/>
    </source>
</evidence>
<keyword evidence="1" id="KW-1133">Transmembrane helix</keyword>
<keyword evidence="1" id="KW-0812">Transmembrane</keyword>
<evidence type="ECO:0000256" key="1">
    <source>
        <dbReference type="SAM" id="Phobius"/>
    </source>
</evidence>
<evidence type="ECO:0000313" key="2">
    <source>
        <dbReference type="EMBL" id="QKZ07846.1"/>
    </source>
</evidence>
<dbReference type="EMBL" id="CP056031">
    <property type="protein sequence ID" value="QKZ07846.1"/>
    <property type="molecule type" value="Genomic_DNA"/>
</dbReference>
<reference evidence="2 3" key="1">
    <citation type="submission" date="2020-06" db="EMBL/GenBank/DDBJ databases">
        <title>Pseudomonas eucalypticola sp. nov., an endophyte of Eucalyptus dunnii leaves with biocontrol ability of eucalyptus leaf blight.</title>
        <authorList>
            <person name="Liu Y."/>
            <person name="Song Z."/>
            <person name="Zeng H."/>
            <person name="Lu M."/>
            <person name="Wang X."/>
            <person name="Lian X."/>
            <person name="Zhang Q."/>
        </authorList>
    </citation>
    <scope>NUCLEOTIDE SEQUENCE [LARGE SCALE GENOMIC DNA]</scope>
    <source>
        <strain evidence="2 3">NP-1</strain>
        <plasmid evidence="3">ppenp1</plasmid>
    </source>
</reference>
<sequence length="88" mass="9427">MKAHDAVTSSARLAAFSLLSLIRPVVVGLLEFLAAISLFGFLACALFGQWFVFTVLLVTGVVATALCWSYDALLSRLVPFNYGLLSDG</sequence>
<dbReference type="AlphaFoldDB" id="A0A7D5HKY3"/>
<feature type="transmembrane region" description="Helical" evidence="1">
    <location>
        <begin position="49"/>
        <end position="70"/>
    </location>
</feature>
<gene>
    <name evidence="2" type="ORF">HWQ56_28890</name>
</gene>
<accession>A0A7D5HKY3</accession>
<keyword evidence="3" id="KW-1185">Reference proteome</keyword>
<geneLocation type="plasmid" evidence="3">
    <name>ppenp1</name>
</geneLocation>
<name>A0A7D5HKY3_9PSED</name>
<proteinExistence type="predicted"/>
<dbReference type="KEGG" id="pez:HWQ56_28890"/>
<organism evidence="2 3">
    <name type="scientific">Pseudomonas eucalypticola</name>
    <dbReference type="NCBI Taxonomy" id="2599595"/>
    <lineage>
        <taxon>Bacteria</taxon>
        <taxon>Pseudomonadati</taxon>
        <taxon>Pseudomonadota</taxon>
        <taxon>Gammaproteobacteria</taxon>
        <taxon>Pseudomonadales</taxon>
        <taxon>Pseudomonadaceae</taxon>
        <taxon>Pseudomonas</taxon>
    </lineage>
</organism>
<protein>
    <submittedName>
        <fullName evidence="2">Uncharacterized protein</fullName>
    </submittedName>
</protein>
<keyword evidence="2" id="KW-0614">Plasmid</keyword>
<dbReference type="Proteomes" id="UP000509568">
    <property type="component" value="Plasmid pPENP1"/>
</dbReference>
<feature type="transmembrane region" description="Helical" evidence="1">
    <location>
        <begin position="21"/>
        <end position="43"/>
    </location>
</feature>
<dbReference type="RefSeq" id="WP_176572525.1">
    <property type="nucleotide sequence ID" value="NZ_CP056031.1"/>
</dbReference>
<keyword evidence="1" id="KW-0472">Membrane</keyword>